<dbReference type="AlphaFoldDB" id="J3JD08"/>
<evidence type="ECO:0000313" key="2">
    <source>
        <dbReference type="EMBL" id="EJN57076.1"/>
    </source>
</evidence>
<gene>
    <name evidence="2" type="ORF">HSB1_44620</name>
</gene>
<feature type="transmembrane region" description="Helical" evidence="1">
    <location>
        <begin position="342"/>
        <end position="362"/>
    </location>
</feature>
<dbReference type="InterPro" id="IPR018701">
    <property type="entry name" value="DUF2206_membrane"/>
</dbReference>
<feature type="transmembrane region" description="Helical" evidence="1">
    <location>
        <begin position="20"/>
        <end position="40"/>
    </location>
</feature>
<organism evidence="2 3">
    <name type="scientific">Halogranum salarium B-1</name>
    <dbReference type="NCBI Taxonomy" id="1210908"/>
    <lineage>
        <taxon>Archaea</taxon>
        <taxon>Methanobacteriati</taxon>
        <taxon>Methanobacteriota</taxon>
        <taxon>Stenosarchaea group</taxon>
        <taxon>Halobacteria</taxon>
        <taxon>Halobacteriales</taxon>
        <taxon>Haloferacaceae</taxon>
    </lineage>
</organism>
<dbReference type="RefSeq" id="WP_009377784.1">
    <property type="nucleotide sequence ID" value="NZ_ALJD01000016.1"/>
</dbReference>
<protein>
    <recommendedName>
        <fullName evidence="4">DUF2206 domain-containing protein</fullName>
    </recommendedName>
</protein>
<reference evidence="2 3" key="1">
    <citation type="journal article" date="2012" name="J. Bacteriol.">
        <title>Draft Genome Sequence of the Extremely Halophilic Archaeon Halogranum salarium B-1T.</title>
        <authorList>
            <person name="Kim K.K."/>
            <person name="Lee K.C."/>
            <person name="Lee J.S."/>
        </authorList>
    </citation>
    <scope>NUCLEOTIDE SEQUENCE [LARGE SCALE GENOMIC DNA]</scope>
    <source>
        <strain evidence="2 3">B-1</strain>
    </source>
</reference>
<feature type="transmembrane region" description="Helical" evidence="1">
    <location>
        <begin position="499"/>
        <end position="519"/>
    </location>
</feature>
<feature type="transmembrane region" description="Helical" evidence="1">
    <location>
        <begin position="254"/>
        <end position="272"/>
    </location>
</feature>
<feature type="transmembrane region" description="Helical" evidence="1">
    <location>
        <begin position="539"/>
        <end position="561"/>
    </location>
</feature>
<feature type="transmembrane region" description="Helical" evidence="1">
    <location>
        <begin position="152"/>
        <end position="171"/>
    </location>
</feature>
<accession>J3JD08</accession>
<evidence type="ECO:0008006" key="4">
    <source>
        <dbReference type="Google" id="ProtNLM"/>
    </source>
</evidence>
<keyword evidence="1" id="KW-0812">Transmembrane</keyword>
<evidence type="ECO:0000256" key="1">
    <source>
        <dbReference type="SAM" id="Phobius"/>
    </source>
</evidence>
<proteinExistence type="predicted"/>
<sequence>MVAFCLVGLEATPELKEFSIIQGGVGIVASLLLPGYLLLLIAKITPQRKGQLAMYAVAVSTAFLLLLGAMTYVVGSVVDVERPLEAMPWVLGLSLVLLSAGAYTRSAGSSLSRRSFSVSFRPLFSAVLLVLLPLASVAATSAINAGESTLPMLLQIVLLCGVVVLLLIGAIPPNLRPFAVWSVSIAVLWQMTFISPHIWGWDIHFEYFTAQEIFQGEDWTPASAGPTNSLLSVTFLAAVYASVTGLELVWVYKLVYPLIASLLPVAIYYLALAEFDDEWVATLSPFALIFYYGYFKIMPDKQIISQVFLALVLVTIFDNSVRGTRKKVLAATFGTMLIFSHYGTSLLFIGVLAATIVVVAVAKRLDVVDGATPTVLSPLFIAFLAVEWIIWYLFSAAGENFDRIASVLGALLTQNLGSSGRSGIGYATKTFESPTWMVYKFLVAALVGLICIGVLWMLYSAVTGRDNRTHFEYTVFSALLVSFLVSSVLLTYNVGFDRTLLLVLVALPPFAVVGLRTLLSLGPKVSDRISTEPSSKAVASVFTIFLVALFFFSSGAAFAVAGEDVPAYSINLEKDAGWPVYERSEVAATRWLDENARAESRVVVYNQWSALKSRDALLVREVISSDQIVYALPNTDYLGSGQYVYISDKPMVQDVDDRVERVYINPEETRFYRRHVVGESKIYSSGDAQIYRSD</sequence>
<dbReference type="OrthoDB" id="292292at2157"/>
<feature type="transmembrane region" description="Helical" evidence="1">
    <location>
        <begin position="86"/>
        <end position="103"/>
    </location>
</feature>
<keyword evidence="1" id="KW-0472">Membrane</keyword>
<keyword evidence="1" id="KW-1133">Transmembrane helix</keyword>
<dbReference type="Pfam" id="PF09971">
    <property type="entry name" value="DUF2206"/>
    <property type="match status" value="1"/>
</dbReference>
<feature type="transmembrane region" description="Helical" evidence="1">
    <location>
        <begin position="374"/>
        <end position="394"/>
    </location>
</feature>
<evidence type="ECO:0000313" key="3">
    <source>
        <dbReference type="Proteomes" id="UP000007813"/>
    </source>
</evidence>
<dbReference type="eggNOG" id="arCOG00568">
    <property type="taxonomic scope" value="Archaea"/>
</dbReference>
<feature type="transmembrane region" description="Helical" evidence="1">
    <location>
        <begin position="178"/>
        <end position="199"/>
    </location>
</feature>
<comment type="caution">
    <text evidence="2">The sequence shown here is derived from an EMBL/GenBank/DDBJ whole genome shotgun (WGS) entry which is preliminary data.</text>
</comment>
<name>J3JD08_9EURY</name>
<feature type="transmembrane region" description="Helical" evidence="1">
    <location>
        <begin position="471"/>
        <end position="492"/>
    </location>
</feature>
<feature type="transmembrane region" description="Helical" evidence="1">
    <location>
        <begin position="52"/>
        <end position="74"/>
    </location>
</feature>
<dbReference type="Proteomes" id="UP000007813">
    <property type="component" value="Unassembled WGS sequence"/>
</dbReference>
<dbReference type="EMBL" id="ALJD01000016">
    <property type="protein sequence ID" value="EJN57076.1"/>
    <property type="molecule type" value="Genomic_DNA"/>
</dbReference>
<feature type="transmembrane region" description="Helical" evidence="1">
    <location>
        <begin position="123"/>
        <end position="146"/>
    </location>
</feature>
<feature type="transmembrane region" description="Helical" evidence="1">
    <location>
        <begin position="438"/>
        <end position="459"/>
    </location>
</feature>
<feature type="transmembrane region" description="Helical" evidence="1">
    <location>
        <begin position="303"/>
        <end position="321"/>
    </location>
</feature>